<evidence type="ECO:0000256" key="4">
    <source>
        <dbReference type="SAM" id="SignalP"/>
    </source>
</evidence>
<keyword evidence="4" id="KW-0732">Signal</keyword>
<dbReference type="RefSeq" id="WP_116063457.1">
    <property type="nucleotide sequence ID" value="NZ_QRDZ01000024.1"/>
</dbReference>
<feature type="region of interest" description="Disordered" evidence="2">
    <location>
        <begin position="337"/>
        <end position="381"/>
    </location>
</feature>
<protein>
    <submittedName>
        <fullName evidence="6">Uncharacterized protein DUF4349</fullName>
    </submittedName>
</protein>
<keyword evidence="3" id="KW-1133">Transmembrane helix</keyword>
<reference evidence="6 7" key="1">
    <citation type="submission" date="2018-07" db="EMBL/GenBank/DDBJ databases">
        <title>Genomic Encyclopedia of Type Strains, Phase III (KMG-III): the genomes of soil and plant-associated and newly described type strains.</title>
        <authorList>
            <person name="Whitman W."/>
        </authorList>
    </citation>
    <scope>NUCLEOTIDE SEQUENCE [LARGE SCALE GENOMIC DNA]</scope>
    <source>
        <strain evidence="6 7">CECT 7287</strain>
    </source>
</reference>
<feature type="compositionally biased region" description="Low complexity" evidence="2">
    <location>
        <begin position="63"/>
        <end position="81"/>
    </location>
</feature>
<evidence type="ECO:0000313" key="6">
    <source>
        <dbReference type="EMBL" id="RED64206.1"/>
    </source>
</evidence>
<keyword evidence="3" id="KW-0812">Transmembrane</keyword>
<comment type="caution">
    <text evidence="6">The sequence shown here is derived from an EMBL/GenBank/DDBJ whole genome shotgun (WGS) entry which is preliminary data.</text>
</comment>
<feature type="compositionally biased region" description="Low complexity" evidence="2">
    <location>
        <begin position="33"/>
        <end position="43"/>
    </location>
</feature>
<evidence type="ECO:0000256" key="3">
    <source>
        <dbReference type="SAM" id="Phobius"/>
    </source>
</evidence>
<dbReference type="Pfam" id="PF14257">
    <property type="entry name" value="DUF4349"/>
    <property type="match status" value="1"/>
</dbReference>
<feature type="region of interest" description="Disordered" evidence="2">
    <location>
        <begin position="33"/>
        <end position="89"/>
    </location>
</feature>
<accession>A0A3D9ISX3</accession>
<keyword evidence="3" id="KW-0472">Membrane</keyword>
<keyword evidence="7" id="KW-1185">Reference proteome</keyword>
<evidence type="ECO:0000256" key="2">
    <source>
        <dbReference type="SAM" id="MobiDB-lite"/>
    </source>
</evidence>
<evidence type="ECO:0000313" key="7">
    <source>
        <dbReference type="Proteomes" id="UP000256977"/>
    </source>
</evidence>
<feature type="compositionally biased region" description="Basic and acidic residues" evidence="2">
    <location>
        <begin position="337"/>
        <end position="351"/>
    </location>
</feature>
<dbReference type="InterPro" id="IPR025645">
    <property type="entry name" value="DUF4349"/>
</dbReference>
<keyword evidence="1" id="KW-0175">Coiled coil</keyword>
<evidence type="ECO:0000256" key="1">
    <source>
        <dbReference type="SAM" id="Coils"/>
    </source>
</evidence>
<feature type="signal peptide" evidence="4">
    <location>
        <begin position="1"/>
        <end position="23"/>
    </location>
</feature>
<dbReference type="OrthoDB" id="5381491at2"/>
<dbReference type="EMBL" id="QRDZ01000024">
    <property type="protein sequence ID" value="RED64206.1"/>
    <property type="molecule type" value="Genomic_DNA"/>
</dbReference>
<evidence type="ECO:0000259" key="5">
    <source>
        <dbReference type="Pfam" id="PF14257"/>
    </source>
</evidence>
<sequence length="381" mass="41459">MKGNRIGVWSKGLLLVMAALLLAAGLAACSSSSKDSVSKSKMSTADQSAAAPEMESLTMSKEAAPAAAPSAAVQTTSASQAGSGGASSYSGGGIGPIADANAGYDRKVIYRADLVMKVKEFRAAEEQLMNQIHLSGAYVLQFSDSRNANEVGASFVIKVPSTGFSSFLEKMQQIDNLKFEREVQGSDVTEEFVDLEARLKTQQTLEARYLEFMNKATKTDDLVKFANQLAQVQETIEQIKGRMRYLDQNVAFSTVNLRLYQSDTEEIRKEEKKEKEKDFGDRISDALSGSANVLRQFGEGLLVVLAAMLPVLIVVAVLGIPTYYIVRKRGAARRKASLEKRKAWNRERQESGEAMESDEEAASENGTATETNDASSQDENR</sequence>
<feature type="compositionally biased region" description="Polar residues" evidence="2">
    <location>
        <begin position="365"/>
        <end position="381"/>
    </location>
</feature>
<feature type="transmembrane region" description="Helical" evidence="3">
    <location>
        <begin position="300"/>
        <end position="326"/>
    </location>
</feature>
<proteinExistence type="predicted"/>
<feature type="coiled-coil region" evidence="1">
    <location>
        <begin position="222"/>
        <end position="249"/>
    </location>
</feature>
<dbReference type="PROSITE" id="PS51257">
    <property type="entry name" value="PROKAR_LIPOPROTEIN"/>
    <property type="match status" value="1"/>
</dbReference>
<organism evidence="6 7">
    <name type="scientific">Cohnella phaseoli</name>
    <dbReference type="NCBI Taxonomy" id="456490"/>
    <lineage>
        <taxon>Bacteria</taxon>
        <taxon>Bacillati</taxon>
        <taxon>Bacillota</taxon>
        <taxon>Bacilli</taxon>
        <taxon>Bacillales</taxon>
        <taxon>Paenibacillaceae</taxon>
        <taxon>Cohnella</taxon>
    </lineage>
</organism>
<feature type="domain" description="DUF4349" evidence="5">
    <location>
        <begin position="106"/>
        <end position="321"/>
    </location>
</feature>
<dbReference type="AlphaFoldDB" id="A0A3D9ISX3"/>
<feature type="compositionally biased region" description="Acidic residues" evidence="2">
    <location>
        <begin position="353"/>
        <end position="362"/>
    </location>
</feature>
<gene>
    <name evidence="6" type="ORF">DFP98_12417</name>
</gene>
<dbReference type="Proteomes" id="UP000256977">
    <property type="component" value="Unassembled WGS sequence"/>
</dbReference>
<name>A0A3D9ISX3_9BACL</name>
<feature type="chain" id="PRO_5038829604" evidence="4">
    <location>
        <begin position="24"/>
        <end position="381"/>
    </location>
</feature>